<dbReference type="InterPro" id="IPR004358">
    <property type="entry name" value="Sig_transdc_His_kin-like_C"/>
</dbReference>
<dbReference type="SMART" id="SM00387">
    <property type="entry name" value="HATPase_c"/>
    <property type="match status" value="1"/>
</dbReference>
<feature type="region of interest" description="Disordered" evidence="9">
    <location>
        <begin position="571"/>
        <end position="598"/>
    </location>
</feature>
<dbReference type="SMART" id="SM00091">
    <property type="entry name" value="PAS"/>
    <property type="match status" value="2"/>
</dbReference>
<evidence type="ECO:0000256" key="7">
    <source>
        <dbReference type="ARBA" id="ARBA00023136"/>
    </source>
</evidence>
<dbReference type="FunFam" id="3.30.565.10:FF:000006">
    <property type="entry name" value="Sensor histidine kinase WalK"/>
    <property type="match status" value="1"/>
</dbReference>
<dbReference type="Gene3D" id="1.10.287.130">
    <property type="match status" value="1"/>
</dbReference>
<name>A0A554XAE9_9BURK</name>
<dbReference type="InterPro" id="IPR005467">
    <property type="entry name" value="His_kinase_dom"/>
</dbReference>
<dbReference type="CDD" id="cd00130">
    <property type="entry name" value="PAS"/>
    <property type="match status" value="2"/>
</dbReference>
<keyword evidence="4" id="KW-0597">Phosphoprotein</keyword>
<evidence type="ECO:0000313" key="13">
    <source>
        <dbReference type="EMBL" id="TSE32812.1"/>
    </source>
</evidence>
<evidence type="ECO:0000259" key="11">
    <source>
        <dbReference type="PROSITE" id="PS50112"/>
    </source>
</evidence>
<gene>
    <name evidence="13" type="primary">cph1</name>
    <name evidence="13" type="ORF">Ttaiw_00920</name>
</gene>
<dbReference type="Gene3D" id="3.30.450.20">
    <property type="entry name" value="PAS domain"/>
    <property type="match status" value="2"/>
</dbReference>
<feature type="coiled-coil region" evidence="8">
    <location>
        <begin position="299"/>
        <end position="337"/>
    </location>
</feature>
<dbReference type="GO" id="GO:0007234">
    <property type="term" value="P:osmosensory signaling via phosphorelay pathway"/>
    <property type="evidence" value="ECO:0007669"/>
    <property type="project" value="TreeGrafter"/>
</dbReference>
<dbReference type="GO" id="GO:0000155">
    <property type="term" value="F:phosphorelay sensor kinase activity"/>
    <property type="evidence" value="ECO:0007669"/>
    <property type="project" value="InterPro"/>
</dbReference>
<dbReference type="GO" id="GO:0005886">
    <property type="term" value="C:plasma membrane"/>
    <property type="evidence" value="ECO:0007669"/>
    <property type="project" value="UniProtKB-SubCell"/>
</dbReference>
<evidence type="ECO:0000259" key="12">
    <source>
        <dbReference type="PROSITE" id="PS50113"/>
    </source>
</evidence>
<evidence type="ECO:0000256" key="5">
    <source>
        <dbReference type="ARBA" id="ARBA00022679"/>
    </source>
</evidence>
<keyword evidence="6" id="KW-0418">Kinase</keyword>
<dbReference type="InterPro" id="IPR003661">
    <property type="entry name" value="HisK_dim/P_dom"/>
</dbReference>
<evidence type="ECO:0000256" key="2">
    <source>
        <dbReference type="ARBA" id="ARBA00004429"/>
    </source>
</evidence>
<dbReference type="RefSeq" id="WP_082007564.1">
    <property type="nucleotide sequence ID" value="NZ_JTKY01000050.1"/>
</dbReference>
<dbReference type="InterPro" id="IPR035965">
    <property type="entry name" value="PAS-like_dom_sf"/>
</dbReference>
<dbReference type="PRINTS" id="PR00344">
    <property type="entry name" value="BCTRLSENSOR"/>
</dbReference>
<keyword evidence="14" id="KW-1185">Reference proteome</keyword>
<sequence length="598" mass="65670">MQPMPRHPWPPQLPPSFFEALAIHTQNCAGSSDATAPSGTTPDSVGDVAVRVLHRLTDGCLILDASLRCRFANAAVQPLLRPGIRPNQVEDRAWHEVLSPDWLDVLLPWVAQALRNEPGQFQTACPGCDNAAHWSLTVLPDTVDGAVRGVCILLRDDSAWERHAAELRAQQADLQQQLQHQSAWLTLQHARWQALSDGLRDAALFFLDSNGAIIDWPASAQRLLGYPASAVLGTAGPDRPDAPHPLPPDAAQALERAALLGQSEATLWLRCADGQRLWAHVVYAALRGAEGEPLGTACLVRDMTEMRRLEELLRDLNHALERKVEERTRQLHSLNQDLEAFSYSVSHDLRAPLRHISAYVQVLREDLRGHIAQDVERDLRTIENAAAHMHRLIEGLLAFARLGRAALQPQPLNMLSLVHSSLHRVQHDPALQRPPGYGVEVDIPHELPNVEGDALLLSQVWDNLLANAFKYTRKQPHARIAVGGRVQPGPQGEEAVFWVEDNGVGFDPARAERLFGVFQRLHRAQDFEGTGIGLALCRRIIERHGGRIWADARPGEGATFHFALPLRAAPATDPDAHETAAGPDTDGAATDTAGPHTG</sequence>
<dbReference type="SUPFAM" id="SSF47384">
    <property type="entry name" value="Homodimeric domain of signal transducing histidine kinase"/>
    <property type="match status" value="1"/>
</dbReference>
<dbReference type="InterPro" id="IPR000014">
    <property type="entry name" value="PAS"/>
</dbReference>
<dbReference type="InterPro" id="IPR036097">
    <property type="entry name" value="HisK_dim/P_sf"/>
</dbReference>
<dbReference type="EC" id="2.7.13.3" evidence="3"/>
<keyword evidence="5 13" id="KW-0808">Transferase</keyword>
<dbReference type="Pfam" id="PF08448">
    <property type="entry name" value="PAS_4"/>
    <property type="match status" value="2"/>
</dbReference>
<keyword evidence="8" id="KW-0175">Coiled coil</keyword>
<evidence type="ECO:0000313" key="14">
    <source>
        <dbReference type="Proteomes" id="UP000317763"/>
    </source>
</evidence>
<keyword evidence="7" id="KW-0472">Membrane</keyword>
<feature type="domain" description="PAC" evidence="12">
    <location>
        <begin position="263"/>
        <end position="315"/>
    </location>
</feature>
<comment type="subcellular location">
    <subcellularLocation>
        <location evidence="2">Cell inner membrane</location>
        <topology evidence="2">Multi-pass membrane protein</topology>
    </subcellularLocation>
</comment>
<evidence type="ECO:0000256" key="8">
    <source>
        <dbReference type="SAM" id="Coils"/>
    </source>
</evidence>
<evidence type="ECO:0000256" key="4">
    <source>
        <dbReference type="ARBA" id="ARBA00022553"/>
    </source>
</evidence>
<dbReference type="SUPFAM" id="SSF55874">
    <property type="entry name" value="ATPase domain of HSP90 chaperone/DNA topoisomerase II/histidine kinase"/>
    <property type="match status" value="1"/>
</dbReference>
<dbReference type="Pfam" id="PF02518">
    <property type="entry name" value="HATPase_c"/>
    <property type="match status" value="1"/>
</dbReference>
<proteinExistence type="predicted"/>
<dbReference type="SUPFAM" id="SSF55785">
    <property type="entry name" value="PYP-like sensor domain (PAS domain)"/>
    <property type="match status" value="2"/>
</dbReference>
<dbReference type="NCBIfam" id="TIGR00229">
    <property type="entry name" value="sensory_box"/>
    <property type="match status" value="1"/>
</dbReference>
<dbReference type="STRING" id="307486.GCA_000807215_01363"/>
<comment type="catalytic activity">
    <reaction evidence="1">
        <text>ATP + protein L-histidine = ADP + protein N-phospho-L-histidine.</text>
        <dbReference type="EC" id="2.7.13.3"/>
    </reaction>
</comment>
<dbReference type="SMART" id="SM00388">
    <property type="entry name" value="HisKA"/>
    <property type="match status" value="1"/>
</dbReference>
<evidence type="ECO:0000256" key="6">
    <source>
        <dbReference type="ARBA" id="ARBA00022777"/>
    </source>
</evidence>
<evidence type="ECO:0000256" key="3">
    <source>
        <dbReference type="ARBA" id="ARBA00012438"/>
    </source>
</evidence>
<feature type="domain" description="PAS" evidence="11">
    <location>
        <begin position="204"/>
        <end position="233"/>
    </location>
</feature>
<dbReference type="GO" id="GO:0030295">
    <property type="term" value="F:protein kinase activator activity"/>
    <property type="evidence" value="ECO:0007669"/>
    <property type="project" value="TreeGrafter"/>
</dbReference>
<dbReference type="InterPro" id="IPR050351">
    <property type="entry name" value="BphY/WalK/GraS-like"/>
</dbReference>
<organism evidence="13 14">
    <name type="scientific">Tepidimonas taiwanensis</name>
    <dbReference type="NCBI Taxonomy" id="307486"/>
    <lineage>
        <taxon>Bacteria</taxon>
        <taxon>Pseudomonadati</taxon>
        <taxon>Pseudomonadota</taxon>
        <taxon>Betaproteobacteria</taxon>
        <taxon>Burkholderiales</taxon>
        <taxon>Tepidimonas</taxon>
    </lineage>
</organism>
<dbReference type="PANTHER" id="PTHR42878">
    <property type="entry name" value="TWO-COMPONENT HISTIDINE KINASE"/>
    <property type="match status" value="1"/>
</dbReference>
<dbReference type="InterPro" id="IPR013656">
    <property type="entry name" value="PAS_4"/>
</dbReference>
<dbReference type="GO" id="GO:0000156">
    <property type="term" value="F:phosphorelay response regulator activity"/>
    <property type="evidence" value="ECO:0007669"/>
    <property type="project" value="TreeGrafter"/>
</dbReference>
<feature type="compositionally biased region" description="Low complexity" evidence="9">
    <location>
        <begin position="579"/>
        <end position="598"/>
    </location>
</feature>
<dbReference type="Gene3D" id="3.30.565.10">
    <property type="entry name" value="Histidine kinase-like ATPase, C-terminal domain"/>
    <property type="match status" value="1"/>
</dbReference>
<dbReference type="OrthoDB" id="8552871at2"/>
<dbReference type="CDD" id="cd00082">
    <property type="entry name" value="HisKA"/>
    <property type="match status" value="1"/>
</dbReference>
<dbReference type="Pfam" id="PF00512">
    <property type="entry name" value="HisKA"/>
    <property type="match status" value="1"/>
</dbReference>
<dbReference type="PANTHER" id="PTHR42878:SF15">
    <property type="entry name" value="BACTERIOPHYTOCHROME"/>
    <property type="match status" value="1"/>
</dbReference>
<dbReference type="AlphaFoldDB" id="A0A554XAE9"/>
<protein>
    <recommendedName>
        <fullName evidence="3">histidine kinase</fullName>
        <ecNumber evidence="3">2.7.13.3</ecNumber>
    </recommendedName>
</protein>
<dbReference type="PROSITE" id="PS50113">
    <property type="entry name" value="PAC"/>
    <property type="match status" value="1"/>
</dbReference>
<accession>A0A554XAE9</accession>
<dbReference type="InterPro" id="IPR036890">
    <property type="entry name" value="HATPase_C_sf"/>
</dbReference>
<evidence type="ECO:0000259" key="10">
    <source>
        <dbReference type="PROSITE" id="PS50109"/>
    </source>
</evidence>
<dbReference type="PROSITE" id="PS50112">
    <property type="entry name" value="PAS"/>
    <property type="match status" value="1"/>
</dbReference>
<comment type="caution">
    <text evidence="13">The sequence shown here is derived from an EMBL/GenBank/DDBJ whole genome shotgun (WGS) entry which is preliminary data.</text>
</comment>
<reference evidence="13 14" key="1">
    <citation type="submission" date="2019-07" db="EMBL/GenBank/DDBJ databases">
        <title>Tepidimonas taiwanensis I1-1 draft genome.</title>
        <authorList>
            <person name="Da Costa M.S."/>
            <person name="Froufe H.J.C."/>
            <person name="Egas C."/>
            <person name="Albuquerque L."/>
        </authorList>
    </citation>
    <scope>NUCLEOTIDE SEQUENCE [LARGE SCALE GENOMIC DNA]</scope>
    <source>
        <strain evidence="13 14">I1-1</strain>
    </source>
</reference>
<dbReference type="PROSITE" id="PS50109">
    <property type="entry name" value="HIS_KIN"/>
    <property type="match status" value="1"/>
</dbReference>
<dbReference type="Proteomes" id="UP000317763">
    <property type="component" value="Unassembled WGS sequence"/>
</dbReference>
<dbReference type="InterPro" id="IPR003594">
    <property type="entry name" value="HATPase_dom"/>
</dbReference>
<evidence type="ECO:0000256" key="1">
    <source>
        <dbReference type="ARBA" id="ARBA00000085"/>
    </source>
</evidence>
<evidence type="ECO:0000256" key="9">
    <source>
        <dbReference type="SAM" id="MobiDB-lite"/>
    </source>
</evidence>
<feature type="domain" description="Histidine kinase" evidence="10">
    <location>
        <begin position="344"/>
        <end position="568"/>
    </location>
</feature>
<dbReference type="InterPro" id="IPR000700">
    <property type="entry name" value="PAS-assoc_C"/>
</dbReference>
<dbReference type="EMBL" id="VJOM01000007">
    <property type="protein sequence ID" value="TSE32812.1"/>
    <property type="molecule type" value="Genomic_DNA"/>
</dbReference>